<name>A0A2Z4Y4J3_SUMC1</name>
<dbReference type="KEGG" id="schv:BRCON_0578"/>
<evidence type="ECO:0000313" key="2">
    <source>
        <dbReference type="Proteomes" id="UP000262583"/>
    </source>
</evidence>
<gene>
    <name evidence="1" type="ORF">BRCON_0578</name>
</gene>
<dbReference type="AlphaFoldDB" id="A0A2Z4Y4J3"/>
<dbReference type="InterPro" id="IPR036291">
    <property type="entry name" value="NAD(P)-bd_dom_sf"/>
</dbReference>
<protein>
    <submittedName>
        <fullName evidence="1">Putative BioA alternative protein</fullName>
    </submittedName>
</protein>
<dbReference type="Gene3D" id="3.40.50.720">
    <property type="entry name" value="NAD(P)-binding Rossmann-like Domain"/>
    <property type="match status" value="1"/>
</dbReference>
<dbReference type="EMBL" id="CP030759">
    <property type="protein sequence ID" value="AXA35355.1"/>
    <property type="molecule type" value="Genomic_DNA"/>
</dbReference>
<evidence type="ECO:0000313" key="1">
    <source>
        <dbReference type="EMBL" id="AXA35355.1"/>
    </source>
</evidence>
<dbReference type="Proteomes" id="UP000262583">
    <property type="component" value="Chromosome"/>
</dbReference>
<proteinExistence type="predicted"/>
<reference evidence="1 2" key="1">
    <citation type="submission" date="2018-05" db="EMBL/GenBank/DDBJ databases">
        <title>A metagenomic window into the 2 km-deep terrestrial subsurface aquifer revealed taxonomically and functionally diverse microbial community comprising novel uncultured bacterial lineages.</title>
        <authorList>
            <person name="Kadnikov V.V."/>
            <person name="Mardanov A.V."/>
            <person name="Beletsky A.V."/>
            <person name="Banks D."/>
            <person name="Pimenov N.V."/>
            <person name="Frank Y.A."/>
            <person name="Karnachuk O.V."/>
            <person name="Ravin N.V."/>
        </authorList>
    </citation>
    <scope>NUCLEOTIDE SEQUENCE [LARGE SCALE GENOMIC DNA]</scope>
    <source>
        <strain evidence="1">BY</strain>
    </source>
</reference>
<accession>A0A2Z4Y4J3</accession>
<sequence>MREVKHVAVLGAGGLGRNMARLLGYKREFKLVAICDKGGYAFDEAGISADLISSLPAGTSVATLPKIGVPSSDAIGDLMAKRDAIDGIFVALPNLPNEAIPQTVERIAASGFRGVMVDALKRTRAVELMLALRDKLAAAQITYITGAGATPGLLTAAAALAAQSFVEIESVEIYFGVGIANWDAYRATIREDIAHLEGFSVEKVAQMTDEEIEQELEKRNGILELVNMEHADDVMLEVAGVVDRSKVKVGGIVDTRNPKKPVSTNVKITGITFEGKRSTHTFILGDETSMAANVNGPALGYMKTGFWLQEHGIYGLFTSAELMPRFPR</sequence>
<organism evidence="1 2">
    <name type="scientific">Sumerlaea chitinivorans</name>
    <dbReference type="NCBI Taxonomy" id="2250252"/>
    <lineage>
        <taxon>Bacteria</taxon>
        <taxon>Candidatus Sumerlaeota</taxon>
        <taxon>Candidatus Sumerlaeia</taxon>
        <taxon>Candidatus Sumerlaeales</taxon>
        <taxon>Candidatus Sumerlaeaceae</taxon>
        <taxon>Candidatus Sumerlaea</taxon>
    </lineage>
</organism>
<dbReference type="SUPFAM" id="SSF51735">
    <property type="entry name" value="NAD(P)-binding Rossmann-fold domains"/>
    <property type="match status" value="1"/>
</dbReference>